<dbReference type="Gene3D" id="1.10.10.10">
    <property type="entry name" value="Winged helix-like DNA-binding domain superfamily/Winged helix DNA-binding domain"/>
    <property type="match status" value="1"/>
</dbReference>
<dbReference type="GO" id="GO:0003677">
    <property type="term" value="F:DNA binding"/>
    <property type="evidence" value="ECO:0007669"/>
    <property type="project" value="UniProtKB-KW"/>
</dbReference>
<dbReference type="Pfam" id="PF01638">
    <property type="entry name" value="HxlR"/>
    <property type="match status" value="1"/>
</dbReference>
<dbReference type="EMBL" id="CP062983">
    <property type="protein sequence ID" value="QPC80606.1"/>
    <property type="molecule type" value="Genomic_DNA"/>
</dbReference>
<dbReference type="AlphaFoldDB" id="A0A7S8E594"/>
<name>A0A7S8E594_9CHLR</name>
<dbReference type="Proteomes" id="UP000594468">
    <property type="component" value="Chromosome"/>
</dbReference>
<keyword evidence="1" id="KW-0805">Transcription regulation</keyword>
<gene>
    <name evidence="5" type="ORF">G4Y79_12875</name>
</gene>
<keyword evidence="2" id="KW-0238">DNA-binding</keyword>
<dbReference type="InterPro" id="IPR036390">
    <property type="entry name" value="WH_DNA-bd_sf"/>
</dbReference>
<dbReference type="InterPro" id="IPR002577">
    <property type="entry name" value="HTH_HxlR"/>
</dbReference>
<keyword evidence="6" id="KW-1185">Reference proteome</keyword>
<dbReference type="PANTHER" id="PTHR33204">
    <property type="entry name" value="TRANSCRIPTIONAL REGULATOR, MARR FAMILY"/>
    <property type="match status" value="1"/>
</dbReference>
<evidence type="ECO:0000256" key="2">
    <source>
        <dbReference type="ARBA" id="ARBA00023125"/>
    </source>
</evidence>
<dbReference type="InterPro" id="IPR036388">
    <property type="entry name" value="WH-like_DNA-bd_sf"/>
</dbReference>
<sequence>METVELHGNVYSGDCPTRQILDRIGDKWTALVIGLLEDGQTLRFSEIKRGIGGISQKMLTQTLRSLERDGLVTRTVYAEVPPRVEYTLTPLGNTLVAPLTAIREWAENHIEAVAEAQTQYDEAE</sequence>
<evidence type="ECO:0000313" key="6">
    <source>
        <dbReference type="Proteomes" id="UP000594468"/>
    </source>
</evidence>
<dbReference type="RefSeq" id="WP_195168681.1">
    <property type="nucleotide sequence ID" value="NZ_CP062983.1"/>
</dbReference>
<dbReference type="KEGG" id="pmet:G4Y79_12875"/>
<reference evidence="5 6" key="1">
    <citation type="submission" date="2020-02" db="EMBL/GenBank/DDBJ databases">
        <authorList>
            <person name="Zheng R.K."/>
            <person name="Sun C.M."/>
        </authorList>
    </citation>
    <scope>NUCLEOTIDE SEQUENCE [LARGE SCALE GENOMIC DNA]</scope>
    <source>
        <strain evidence="6">rifampicinis</strain>
    </source>
</reference>
<keyword evidence="3" id="KW-0804">Transcription</keyword>
<protein>
    <submittedName>
        <fullName evidence="5">Helix-turn-helix transcriptional regulator</fullName>
    </submittedName>
</protein>
<evidence type="ECO:0000256" key="1">
    <source>
        <dbReference type="ARBA" id="ARBA00023015"/>
    </source>
</evidence>
<evidence type="ECO:0000313" key="5">
    <source>
        <dbReference type="EMBL" id="QPC80606.1"/>
    </source>
</evidence>
<evidence type="ECO:0000259" key="4">
    <source>
        <dbReference type="PROSITE" id="PS51118"/>
    </source>
</evidence>
<evidence type="ECO:0000256" key="3">
    <source>
        <dbReference type="ARBA" id="ARBA00023163"/>
    </source>
</evidence>
<accession>A0A7S8E594</accession>
<dbReference type="SUPFAM" id="SSF46785">
    <property type="entry name" value="Winged helix' DNA-binding domain"/>
    <property type="match status" value="1"/>
</dbReference>
<feature type="domain" description="HTH hxlR-type" evidence="4">
    <location>
        <begin position="15"/>
        <end position="114"/>
    </location>
</feature>
<dbReference type="PROSITE" id="PS51118">
    <property type="entry name" value="HTH_HXLR"/>
    <property type="match status" value="1"/>
</dbReference>
<proteinExistence type="predicted"/>
<dbReference type="PANTHER" id="PTHR33204:SF18">
    <property type="entry name" value="TRANSCRIPTIONAL REGULATORY PROTEIN"/>
    <property type="match status" value="1"/>
</dbReference>
<organism evidence="5 6">
    <name type="scientific">Phototrophicus methaneseepsis</name>
    <dbReference type="NCBI Taxonomy" id="2710758"/>
    <lineage>
        <taxon>Bacteria</taxon>
        <taxon>Bacillati</taxon>
        <taxon>Chloroflexota</taxon>
        <taxon>Candidatus Thermofontia</taxon>
        <taxon>Phototrophicales</taxon>
        <taxon>Phototrophicaceae</taxon>
        <taxon>Phototrophicus</taxon>
    </lineage>
</organism>